<dbReference type="InterPro" id="IPR001820">
    <property type="entry name" value="TIMP"/>
</dbReference>
<organism evidence="5 6">
    <name type="scientific">Cohnella thailandensis</name>
    <dbReference type="NCBI Taxonomy" id="557557"/>
    <lineage>
        <taxon>Bacteria</taxon>
        <taxon>Bacillati</taxon>
        <taxon>Bacillota</taxon>
        <taxon>Bacilli</taxon>
        <taxon>Bacillales</taxon>
        <taxon>Paenibacillaceae</taxon>
        <taxon>Cohnella</taxon>
    </lineage>
</organism>
<keyword evidence="2" id="KW-0964">Secreted</keyword>
<accession>A0A841SWD8</accession>
<dbReference type="GO" id="GO:0005576">
    <property type="term" value="C:extracellular region"/>
    <property type="evidence" value="ECO:0007669"/>
    <property type="project" value="UniProtKB-SubCell"/>
</dbReference>
<dbReference type="RefSeq" id="WP_185120521.1">
    <property type="nucleotide sequence ID" value="NZ_JACJVQ010000013.1"/>
</dbReference>
<evidence type="ECO:0000256" key="2">
    <source>
        <dbReference type="ARBA" id="ARBA00022525"/>
    </source>
</evidence>
<evidence type="ECO:0000256" key="4">
    <source>
        <dbReference type="SAM" id="SignalP"/>
    </source>
</evidence>
<evidence type="ECO:0000313" key="6">
    <source>
        <dbReference type="Proteomes" id="UP000535838"/>
    </source>
</evidence>
<dbReference type="Proteomes" id="UP000535838">
    <property type="component" value="Unassembled WGS sequence"/>
</dbReference>
<sequence length="189" mass="20843">MKRVVSVVLLAVLMLTGLMAFPEREASACSCAASGPKEKLENYAAVFVGEVVDKGGTKGSQFGKLRKYTFEVKEAWKGVEKSPFSIYAYDGGEESCGYRFQVGQSYLVYSYQDKDGTLQTNLCSGNVLIDQADEDIKQLGMGTTVEANEGIGAKTKDGYLSLYYGLGAILLLVGAVYVWYWRRRKKNLF</sequence>
<keyword evidence="6" id="KW-1185">Reference proteome</keyword>
<dbReference type="Gene3D" id="2.40.50.120">
    <property type="match status" value="1"/>
</dbReference>
<evidence type="ECO:0000256" key="1">
    <source>
        <dbReference type="ARBA" id="ARBA00004613"/>
    </source>
</evidence>
<protein>
    <recommendedName>
        <fullName evidence="7">Tissue inhibitor of metalloproteinase</fullName>
    </recommendedName>
</protein>
<evidence type="ECO:0000313" key="5">
    <source>
        <dbReference type="EMBL" id="MBB6635279.1"/>
    </source>
</evidence>
<evidence type="ECO:0000256" key="3">
    <source>
        <dbReference type="SAM" id="Phobius"/>
    </source>
</evidence>
<feature type="chain" id="PRO_5038722710" description="Tissue inhibitor of metalloproteinase" evidence="4">
    <location>
        <begin position="21"/>
        <end position="189"/>
    </location>
</feature>
<keyword evidence="3" id="KW-0472">Membrane</keyword>
<dbReference type="Pfam" id="PF00965">
    <property type="entry name" value="TIMP"/>
    <property type="match status" value="1"/>
</dbReference>
<dbReference type="GO" id="GO:0008191">
    <property type="term" value="F:metalloendopeptidase inhibitor activity"/>
    <property type="evidence" value="ECO:0007669"/>
    <property type="project" value="InterPro"/>
</dbReference>
<keyword evidence="3" id="KW-0812">Transmembrane</keyword>
<feature type="signal peptide" evidence="4">
    <location>
        <begin position="1"/>
        <end position="20"/>
    </location>
</feature>
<gene>
    <name evidence="5" type="ORF">H7B67_14255</name>
</gene>
<dbReference type="AlphaFoldDB" id="A0A841SWD8"/>
<name>A0A841SWD8_9BACL</name>
<evidence type="ECO:0008006" key="7">
    <source>
        <dbReference type="Google" id="ProtNLM"/>
    </source>
</evidence>
<comment type="caution">
    <text evidence="5">The sequence shown here is derived from an EMBL/GenBank/DDBJ whole genome shotgun (WGS) entry which is preliminary data.</text>
</comment>
<proteinExistence type="predicted"/>
<comment type="subcellular location">
    <subcellularLocation>
        <location evidence="1">Secreted</location>
    </subcellularLocation>
</comment>
<keyword evidence="3" id="KW-1133">Transmembrane helix</keyword>
<keyword evidence="4" id="KW-0732">Signal</keyword>
<dbReference type="SUPFAM" id="SSF50242">
    <property type="entry name" value="TIMP-like"/>
    <property type="match status" value="1"/>
</dbReference>
<dbReference type="InterPro" id="IPR008993">
    <property type="entry name" value="TIMP-like_OB-fold"/>
</dbReference>
<reference evidence="5 6" key="1">
    <citation type="submission" date="2020-08" db="EMBL/GenBank/DDBJ databases">
        <title>Cohnella phylogeny.</title>
        <authorList>
            <person name="Dunlap C."/>
        </authorList>
    </citation>
    <scope>NUCLEOTIDE SEQUENCE [LARGE SCALE GENOMIC DNA]</scope>
    <source>
        <strain evidence="5 6">DSM 25241</strain>
    </source>
</reference>
<feature type="transmembrane region" description="Helical" evidence="3">
    <location>
        <begin position="162"/>
        <end position="181"/>
    </location>
</feature>
<dbReference type="EMBL" id="JACJVQ010000013">
    <property type="protein sequence ID" value="MBB6635279.1"/>
    <property type="molecule type" value="Genomic_DNA"/>
</dbReference>